<dbReference type="PANTHER" id="PTHR43386:SF6">
    <property type="entry name" value="ABC TRANSPORTER PERMEASE PROTEIN"/>
    <property type="match status" value="1"/>
</dbReference>
<reference evidence="9 10" key="1">
    <citation type="submission" date="2022-04" db="EMBL/GenBank/DDBJ databases">
        <title>Leucobacter sp. isolated from rhizosphere of onion.</title>
        <authorList>
            <person name="Won M."/>
            <person name="Lee C.-M."/>
            <person name="Woen H.-Y."/>
            <person name="Kwon S.-W."/>
        </authorList>
    </citation>
    <scope>NUCLEOTIDE SEQUENCE [LARGE SCALE GENOMIC DNA]</scope>
    <source>
        <strain evidence="9 10">H25R-14</strain>
    </source>
</reference>
<feature type="transmembrane region" description="Helical" evidence="7">
    <location>
        <begin position="239"/>
        <end position="261"/>
    </location>
</feature>
<dbReference type="Proteomes" id="UP000831775">
    <property type="component" value="Chromosome"/>
</dbReference>
<dbReference type="PANTHER" id="PTHR43386">
    <property type="entry name" value="OLIGOPEPTIDE TRANSPORT SYSTEM PERMEASE PROTEIN APPC"/>
    <property type="match status" value="1"/>
</dbReference>
<feature type="transmembrane region" description="Helical" evidence="7">
    <location>
        <begin position="130"/>
        <end position="154"/>
    </location>
</feature>
<feature type="transmembrane region" description="Helical" evidence="7">
    <location>
        <begin position="298"/>
        <end position="319"/>
    </location>
</feature>
<feature type="transmembrane region" description="Helical" evidence="7">
    <location>
        <begin position="190"/>
        <end position="208"/>
    </location>
</feature>
<dbReference type="InterPro" id="IPR050366">
    <property type="entry name" value="BP-dependent_transpt_permease"/>
</dbReference>
<dbReference type="EMBL" id="CP095043">
    <property type="protein sequence ID" value="UOQ60155.1"/>
    <property type="molecule type" value="Genomic_DNA"/>
</dbReference>
<evidence type="ECO:0000256" key="2">
    <source>
        <dbReference type="ARBA" id="ARBA00022448"/>
    </source>
</evidence>
<comment type="similarity">
    <text evidence="7">Belongs to the binding-protein-dependent transport system permease family.</text>
</comment>
<keyword evidence="10" id="KW-1185">Reference proteome</keyword>
<feature type="transmembrane region" description="Helical" evidence="7">
    <location>
        <begin position="64"/>
        <end position="84"/>
    </location>
</feature>
<dbReference type="RefSeq" id="WP_244685551.1">
    <property type="nucleotide sequence ID" value="NZ_CP095043.1"/>
</dbReference>
<accession>A0ABY4FV16</accession>
<protein>
    <submittedName>
        <fullName evidence="9">ABC transporter permease</fullName>
    </submittedName>
</protein>
<dbReference type="InterPro" id="IPR035906">
    <property type="entry name" value="MetI-like_sf"/>
</dbReference>
<evidence type="ECO:0000256" key="6">
    <source>
        <dbReference type="ARBA" id="ARBA00023136"/>
    </source>
</evidence>
<keyword evidence="5 7" id="KW-1133">Transmembrane helix</keyword>
<keyword evidence="2 7" id="KW-0813">Transport</keyword>
<gene>
    <name evidence="9" type="ORF">MUN76_14110</name>
</gene>
<dbReference type="InterPro" id="IPR025966">
    <property type="entry name" value="OppC_N"/>
</dbReference>
<dbReference type="Pfam" id="PF00528">
    <property type="entry name" value="BPD_transp_1"/>
    <property type="match status" value="1"/>
</dbReference>
<evidence type="ECO:0000256" key="5">
    <source>
        <dbReference type="ARBA" id="ARBA00022989"/>
    </source>
</evidence>
<dbReference type="Pfam" id="PF12911">
    <property type="entry name" value="OppC_N"/>
    <property type="match status" value="1"/>
</dbReference>
<dbReference type="CDD" id="cd06261">
    <property type="entry name" value="TM_PBP2"/>
    <property type="match status" value="1"/>
</dbReference>
<dbReference type="PROSITE" id="PS50928">
    <property type="entry name" value="ABC_TM1"/>
    <property type="match status" value="1"/>
</dbReference>
<keyword evidence="6 7" id="KW-0472">Membrane</keyword>
<sequence>MSESHSAPQSAPQQPARGAKPPIVHFVAPIDETPVVAVDAVRIAEKKSTLWLDAWRDMRRRPMFWISAAIILLVGLVSLLPGLFTQVDPRACSLAFSNAGPEAGHPLGFNKQGCDVYSRIVYGASTSVSVGLLVILITFVVGTVMGALAGFFGGIMDTILSRLGDIFFSIPYILAAVVVMSVLSDHRNPFVIALAIGGFSWPITARIVRSEILRVKNADFVMASESLGLSRPRTLLRHVLPNSIAPAIVVTTISLASAIVAEATLSFLGVGLPPGDYISWGNDISAAQLSLRTDPMPLIYPSIALTVTVLGFILLGEVVRDALDPKARARR</sequence>
<keyword evidence="4 7" id="KW-0812">Transmembrane</keyword>
<dbReference type="InterPro" id="IPR000515">
    <property type="entry name" value="MetI-like"/>
</dbReference>
<keyword evidence="3" id="KW-1003">Cell membrane</keyword>
<feature type="domain" description="ABC transmembrane type-1" evidence="8">
    <location>
        <begin position="124"/>
        <end position="316"/>
    </location>
</feature>
<evidence type="ECO:0000256" key="4">
    <source>
        <dbReference type="ARBA" id="ARBA00022692"/>
    </source>
</evidence>
<evidence type="ECO:0000313" key="10">
    <source>
        <dbReference type="Proteomes" id="UP000831775"/>
    </source>
</evidence>
<organism evidence="9 10">
    <name type="scientific">Leucobacter rhizosphaerae</name>
    <dbReference type="NCBI Taxonomy" id="2932245"/>
    <lineage>
        <taxon>Bacteria</taxon>
        <taxon>Bacillati</taxon>
        <taxon>Actinomycetota</taxon>
        <taxon>Actinomycetes</taxon>
        <taxon>Micrococcales</taxon>
        <taxon>Microbacteriaceae</taxon>
        <taxon>Leucobacter</taxon>
    </lineage>
</organism>
<evidence type="ECO:0000256" key="7">
    <source>
        <dbReference type="RuleBase" id="RU363032"/>
    </source>
</evidence>
<evidence type="ECO:0000256" key="3">
    <source>
        <dbReference type="ARBA" id="ARBA00022475"/>
    </source>
</evidence>
<evidence type="ECO:0000256" key="1">
    <source>
        <dbReference type="ARBA" id="ARBA00004651"/>
    </source>
</evidence>
<dbReference type="SUPFAM" id="SSF161098">
    <property type="entry name" value="MetI-like"/>
    <property type="match status" value="1"/>
</dbReference>
<evidence type="ECO:0000313" key="9">
    <source>
        <dbReference type="EMBL" id="UOQ60155.1"/>
    </source>
</evidence>
<proteinExistence type="inferred from homology"/>
<comment type="subcellular location">
    <subcellularLocation>
        <location evidence="1 7">Cell membrane</location>
        <topology evidence="1 7">Multi-pass membrane protein</topology>
    </subcellularLocation>
</comment>
<feature type="transmembrane region" description="Helical" evidence="7">
    <location>
        <begin position="166"/>
        <end position="184"/>
    </location>
</feature>
<evidence type="ECO:0000259" key="8">
    <source>
        <dbReference type="PROSITE" id="PS50928"/>
    </source>
</evidence>
<name>A0ABY4FV16_9MICO</name>
<dbReference type="Gene3D" id="1.10.3720.10">
    <property type="entry name" value="MetI-like"/>
    <property type="match status" value="1"/>
</dbReference>